<keyword evidence="5 7" id="KW-1133">Transmembrane helix</keyword>
<dbReference type="HOGENOM" id="CLU_086812_1_0_1"/>
<dbReference type="Gramene" id="ABO97942">
    <property type="protein sequence ID" value="ABO97942"/>
    <property type="gene ID" value="OSTLU_8289"/>
</dbReference>
<dbReference type="InterPro" id="IPR051987">
    <property type="entry name" value="Sigma-2_receptor-like"/>
</dbReference>
<comment type="subcellular location">
    <subcellularLocation>
        <location evidence="1">Endoplasmic reticulum membrane</location>
        <topology evidence="1">Multi-pass membrane protein</topology>
    </subcellularLocation>
</comment>
<proteinExistence type="inferred from homology"/>
<feature type="non-terminal residue" evidence="10">
    <location>
        <position position="1"/>
    </location>
</feature>
<dbReference type="AlphaFoldDB" id="A4S342"/>
<reference evidence="10 11" key="1">
    <citation type="journal article" date="2007" name="Proc. Natl. Acad. Sci. U.S.A.">
        <title>The tiny eukaryote Ostreococcus provides genomic insights into the paradox of plankton speciation.</title>
        <authorList>
            <person name="Palenik B."/>
            <person name="Grimwood J."/>
            <person name="Aerts A."/>
            <person name="Rouze P."/>
            <person name="Salamov A."/>
            <person name="Putnam N."/>
            <person name="Dupont C."/>
            <person name="Jorgensen R."/>
            <person name="Derelle E."/>
            <person name="Rombauts S."/>
            <person name="Zhou K."/>
            <person name="Otillar R."/>
            <person name="Merchant S.S."/>
            <person name="Podell S."/>
            <person name="Gaasterland T."/>
            <person name="Napoli C."/>
            <person name="Gendler K."/>
            <person name="Manuell A."/>
            <person name="Tai V."/>
            <person name="Vallon O."/>
            <person name="Piganeau G."/>
            <person name="Jancek S."/>
            <person name="Heijde M."/>
            <person name="Jabbari K."/>
            <person name="Bowler C."/>
            <person name="Lohr M."/>
            <person name="Robbens S."/>
            <person name="Werner G."/>
            <person name="Dubchak I."/>
            <person name="Pazour G.J."/>
            <person name="Ren Q."/>
            <person name="Paulsen I."/>
            <person name="Delwiche C."/>
            <person name="Schmutz J."/>
            <person name="Rokhsar D."/>
            <person name="Van de Peer Y."/>
            <person name="Moreau H."/>
            <person name="Grigoriev I.V."/>
        </authorList>
    </citation>
    <scope>NUCLEOTIDE SEQUENCE [LARGE SCALE GENOMIC DNA]</scope>
    <source>
        <strain evidence="10 11">CCE9901</strain>
    </source>
</reference>
<evidence type="ECO:0000256" key="4">
    <source>
        <dbReference type="ARBA" id="ARBA00022824"/>
    </source>
</evidence>
<dbReference type="eggNOG" id="ENOG502RZ62">
    <property type="taxonomic scope" value="Eukaryota"/>
</dbReference>
<dbReference type="GeneID" id="5003519"/>
<feature type="transmembrane region" description="Helical" evidence="8">
    <location>
        <begin position="48"/>
        <end position="69"/>
    </location>
</feature>
<keyword evidence="4" id="KW-0256">Endoplasmic reticulum</keyword>
<evidence type="ECO:0000256" key="3">
    <source>
        <dbReference type="ARBA" id="ARBA00022692"/>
    </source>
</evidence>
<sequence length="131" mass="14976">YFVTHIPATMLIDAQVVLPPRVVPTFARNALRWHISTNNDVLMAHQPAWLRSLVMCELVFQLPFFFVAISALRRRDEGAKGWLLAYGAHTATTLAPILQYIWESDAIASELERWKLIGVYSPYLVVPLWIV</sequence>
<evidence type="ECO:0000256" key="2">
    <source>
        <dbReference type="ARBA" id="ARBA00009096"/>
    </source>
</evidence>
<evidence type="ECO:0000259" key="9">
    <source>
        <dbReference type="PROSITE" id="PS51751"/>
    </source>
</evidence>
<name>A4S342_OSTLU</name>
<keyword evidence="6 7" id="KW-0472">Membrane</keyword>
<protein>
    <recommendedName>
        <fullName evidence="9">EXPERA domain-containing protein</fullName>
    </recommendedName>
</protein>
<dbReference type="PANTHER" id="PTHR31204">
    <property type="entry name" value="SIGMA INTRACELLULAR RECEPTOR 2"/>
    <property type="match status" value="1"/>
</dbReference>
<gene>
    <name evidence="10" type="ORF">OSTLU_8289</name>
</gene>
<organism evidence="10 11">
    <name type="scientific">Ostreococcus lucimarinus (strain CCE9901)</name>
    <dbReference type="NCBI Taxonomy" id="436017"/>
    <lineage>
        <taxon>Eukaryota</taxon>
        <taxon>Viridiplantae</taxon>
        <taxon>Chlorophyta</taxon>
        <taxon>Mamiellophyceae</taxon>
        <taxon>Mamiellales</taxon>
        <taxon>Bathycoccaceae</taxon>
        <taxon>Ostreococcus</taxon>
    </lineage>
</organism>
<evidence type="ECO:0000256" key="7">
    <source>
        <dbReference type="PROSITE-ProRule" id="PRU01087"/>
    </source>
</evidence>
<evidence type="ECO:0000313" key="11">
    <source>
        <dbReference type="Proteomes" id="UP000001568"/>
    </source>
</evidence>
<comment type="similarity">
    <text evidence="2">Belongs to the TMEM97/sigma-2 receptor family.</text>
</comment>
<dbReference type="Pfam" id="PF05241">
    <property type="entry name" value="EBP"/>
    <property type="match status" value="1"/>
</dbReference>
<dbReference type="KEGG" id="olu:OSTLU_8289"/>
<keyword evidence="3 7" id="KW-0812">Transmembrane</keyword>
<feature type="domain" description="EXPERA" evidence="9">
    <location>
        <begin position="1"/>
        <end position="131"/>
    </location>
</feature>
<dbReference type="Proteomes" id="UP000001568">
    <property type="component" value="Chromosome 9"/>
</dbReference>
<dbReference type="RefSeq" id="XP_001419649.1">
    <property type="nucleotide sequence ID" value="XM_001419612.1"/>
</dbReference>
<dbReference type="GO" id="GO:0005789">
    <property type="term" value="C:endoplasmic reticulum membrane"/>
    <property type="evidence" value="ECO:0007669"/>
    <property type="project" value="UniProtKB-SubCell"/>
</dbReference>
<feature type="non-terminal residue" evidence="10">
    <location>
        <position position="131"/>
    </location>
</feature>
<dbReference type="PIRSF" id="PIRSF031032">
    <property type="entry name" value="TMP_97_prd"/>
    <property type="match status" value="1"/>
</dbReference>
<dbReference type="OMA" id="EFKDPMV"/>
<dbReference type="InterPro" id="IPR016964">
    <property type="entry name" value="Sigma2_recept"/>
</dbReference>
<keyword evidence="11" id="KW-1185">Reference proteome</keyword>
<evidence type="ECO:0000256" key="5">
    <source>
        <dbReference type="ARBA" id="ARBA00022989"/>
    </source>
</evidence>
<dbReference type="PANTHER" id="PTHR31204:SF1">
    <property type="entry name" value="SIGMA INTRACELLULAR RECEPTOR 2"/>
    <property type="match status" value="1"/>
</dbReference>
<dbReference type="InterPro" id="IPR033118">
    <property type="entry name" value="EXPERA"/>
</dbReference>
<dbReference type="PROSITE" id="PS51751">
    <property type="entry name" value="EXPERA"/>
    <property type="match status" value="1"/>
</dbReference>
<evidence type="ECO:0000256" key="1">
    <source>
        <dbReference type="ARBA" id="ARBA00004477"/>
    </source>
</evidence>
<accession>A4S342</accession>
<dbReference type="STRING" id="436017.A4S342"/>
<evidence type="ECO:0000256" key="8">
    <source>
        <dbReference type="SAM" id="Phobius"/>
    </source>
</evidence>
<evidence type="ECO:0000313" key="10">
    <source>
        <dbReference type="EMBL" id="ABO97942.1"/>
    </source>
</evidence>
<dbReference type="EMBL" id="CP000589">
    <property type="protein sequence ID" value="ABO97942.1"/>
    <property type="molecule type" value="Genomic_DNA"/>
</dbReference>
<evidence type="ECO:0000256" key="6">
    <source>
        <dbReference type="ARBA" id="ARBA00023136"/>
    </source>
</evidence>
<dbReference type="OrthoDB" id="433124at2759"/>